<dbReference type="STRING" id="163359.A9R16_10660"/>
<evidence type="ECO:0000313" key="2">
    <source>
        <dbReference type="Proteomes" id="UP000253250"/>
    </source>
</evidence>
<dbReference type="OrthoDB" id="5739852at2"/>
<comment type="caution">
    <text evidence="1">The sequence shown here is derived from an EMBL/GenBank/DDBJ whole genome shotgun (WGS) entry which is preliminary data.</text>
</comment>
<protein>
    <submittedName>
        <fullName evidence="1">Uncharacterized protein</fullName>
    </submittedName>
</protein>
<proteinExistence type="predicted"/>
<gene>
    <name evidence="1" type="ORF">C4900_01765</name>
</gene>
<dbReference type="EMBL" id="PSYR01000001">
    <property type="protein sequence ID" value="RCN58546.1"/>
    <property type="molecule type" value="Genomic_DNA"/>
</dbReference>
<dbReference type="AlphaFoldDB" id="A0A1C2G2D2"/>
<dbReference type="Pfam" id="PF04375">
    <property type="entry name" value="HemX"/>
    <property type="match status" value="1"/>
</dbReference>
<name>A0A1C2G2D2_9GAMM</name>
<accession>A0A1C2G2D2</accession>
<dbReference type="RefSeq" id="WP_065969913.1">
    <property type="nucleotide sequence ID" value="NZ_CP080624.1"/>
</dbReference>
<keyword evidence="2" id="KW-1185">Reference proteome</keyword>
<dbReference type="PANTHER" id="PTHR38043:SF1">
    <property type="entry name" value="PROTEIN HEMX"/>
    <property type="match status" value="1"/>
</dbReference>
<dbReference type="InterPro" id="IPR007470">
    <property type="entry name" value="HemX"/>
</dbReference>
<dbReference type="PANTHER" id="PTHR38043">
    <property type="entry name" value="PROTEIN HEMX"/>
    <property type="match status" value="1"/>
</dbReference>
<evidence type="ECO:0000313" key="1">
    <source>
        <dbReference type="EMBL" id="RCN58546.1"/>
    </source>
</evidence>
<reference evidence="1 2" key="1">
    <citation type="submission" date="2018-02" db="EMBL/GenBank/DDBJ databases">
        <title>Insights into the biology of acidophilic members of the Acidiferrobacteraceae family derived from comparative genomic analyses.</title>
        <authorList>
            <person name="Issotta F."/>
            <person name="Thyssen C."/>
            <person name="Mena C."/>
            <person name="Moya A."/>
            <person name="Bellenberg S."/>
            <person name="Sproer C."/>
            <person name="Covarrubias P.C."/>
            <person name="Sand W."/>
            <person name="Quatrini R."/>
            <person name="Vera M."/>
        </authorList>
    </citation>
    <scope>NUCLEOTIDE SEQUENCE [LARGE SCALE GENOMIC DNA]</scope>
    <source>
        <strain evidence="2">m-1</strain>
    </source>
</reference>
<dbReference type="Proteomes" id="UP000253250">
    <property type="component" value="Unassembled WGS sequence"/>
</dbReference>
<organism evidence="1 2">
    <name type="scientific">Acidiferrobacter thiooxydans</name>
    <dbReference type="NCBI Taxonomy" id="163359"/>
    <lineage>
        <taxon>Bacteria</taxon>
        <taxon>Pseudomonadati</taxon>
        <taxon>Pseudomonadota</taxon>
        <taxon>Gammaproteobacteria</taxon>
        <taxon>Acidiferrobacterales</taxon>
        <taxon>Acidiferrobacteraceae</taxon>
        <taxon>Acidiferrobacter</taxon>
    </lineage>
</organism>
<sequence length="334" mass="37344">MTDETENTNLPAPPPAPRRARSVTGGLALLLSLVTLIGLGYVWYVLSYKAHVVGLDVTSSFQAQSAALVQLDNKIAALSSAQTADRKAVKDLARREASLATNHRPGRHWRVRAAADLLLIANEQLRFQHDIPLALLALRQAQRELRRQGDPRLIPVRRAILQEILQLKALRRQHTSTMALELVALAHSARTLPLALPRTLRATPPVAAKVEPEPFWRRAVYGIWRDFTSLIRIRKEPVHERALLAPKRAYFVRENLELRLYGAQLALLEHRPALVGANLAAASRWINRYFDVKARASQTVLAKLAALQKDTSALKWPDISLSLHLLRKLSRAAS</sequence>